<reference evidence="12" key="1">
    <citation type="submission" date="2020-06" db="EMBL/GenBank/DDBJ databases">
        <title>WGS assembly of Ceratodon purpureus strain R40.</title>
        <authorList>
            <person name="Carey S.B."/>
            <person name="Jenkins J."/>
            <person name="Shu S."/>
            <person name="Lovell J.T."/>
            <person name="Sreedasyam A."/>
            <person name="Maumus F."/>
            <person name="Tiley G.P."/>
            <person name="Fernandez-Pozo N."/>
            <person name="Barry K."/>
            <person name="Chen C."/>
            <person name="Wang M."/>
            <person name="Lipzen A."/>
            <person name="Daum C."/>
            <person name="Saski C.A."/>
            <person name="Payton A.C."/>
            <person name="Mcbreen J.C."/>
            <person name="Conrad R.E."/>
            <person name="Kollar L.M."/>
            <person name="Olsson S."/>
            <person name="Huttunen S."/>
            <person name="Landis J.B."/>
            <person name="Wickett N.J."/>
            <person name="Johnson M.G."/>
            <person name="Rensing S.A."/>
            <person name="Grimwood J."/>
            <person name="Schmutz J."/>
            <person name="Mcdaniel S.F."/>
        </authorList>
    </citation>
    <scope>NUCLEOTIDE SEQUENCE</scope>
    <source>
        <strain evidence="12">R40</strain>
    </source>
</reference>
<feature type="domain" description="CSC1/OSCA1-like cytosolic" evidence="11">
    <location>
        <begin position="211"/>
        <end position="373"/>
    </location>
</feature>
<evidence type="ECO:0000256" key="4">
    <source>
        <dbReference type="ARBA" id="ARBA00022692"/>
    </source>
</evidence>
<feature type="transmembrane region" description="Helical" evidence="8">
    <location>
        <begin position="478"/>
        <end position="499"/>
    </location>
</feature>
<evidence type="ECO:0000259" key="9">
    <source>
        <dbReference type="Pfam" id="PF02714"/>
    </source>
</evidence>
<evidence type="ECO:0000256" key="8">
    <source>
        <dbReference type="SAM" id="Phobius"/>
    </source>
</evidence>
<proteinExistence type="inferred from homology"/>
<keyword evidence="6 8" id="KW-0472">Membrane</keyword>
<accession>A0A8T0IXR0</accession>
<dbReference type="GO" id="GO:0005227">
    <property type="term" value="F:calcium-activated cation channel activity"/>
    <property type="evidence" value="ECO:0007669"/>
    <property type="project" value="InterPro"/>
</dbReference>
<feature type="transmembrane region" description="Helical" evidence="8">
    <location>
        <begin position="387"/>
        <end position="411"/>
    </location>
</feature>
<feature type="transmembrane region" description="Helical" evidence="8">
    <location>
        <begin position="431"/>
        <end position="457"/>
    </location>
</feature>
<dbReference type="InterPro" id="IPR027815">
    <property type="entry name" value="CSC1/OSCA1-like_cyt"/>
</dbReference>
<keyword evidence="13" id="KW-1185">Reference proteome</keyword>
<keyword evidence="4 8" id="KW-0812">Transmembrane</keyword>
<name>A0A8T0IXR0_CERPU</name>
<gene>
    <name evidence="12" type="ORF">KC19_2G171100</name>
</gene>
<evidence type="ECO:0000259" key="11">
    <source>
        <dbReference type="Pfam" id="PF14703"/>
    </source>
</evidence>
<feature type="transmembrane region" description="Helical" evidence="8">
    <location>
        <begin position="169"/>
        <end position="188"/>
    </location>
</feature>
<dbReference type="Pfam" id="PF02714">
    <property type="entry name" value="RSN1_7TM"/>
    <property type="match status" value="1"/>
</dbReference>
<dbReference type="InterPro" id="IPR003864">
    <property type="entry name" value="CSC1/OSCA1-like_7TM"/>
</dbReference>
<feature type="transmembrane region" description="Helical" evidence="8">
    <location>
        <begin position="12"/>
        <end position="31"/>
    </location>
</feature>
<evidence type="ECO:0000313" key="13">
    <source>
        <dbReference type="Proteomes" id="UP000822688"/>
    </source>
</evidence>
<organism evidence="12 13">
    <name type="scientific">Ceratodon purpureus</name>
    <name type="common">Fire moss</name>
    <name type="synonym">Dicranum purpureum</name>
    <dbReference type="NCBI Taxonomy" id="3225"/>
    <lineage>
        <taxon>Eukaryota</taxon>
        <taxon>Viridiplantae</taxon>
        <taxon>Streptophyta</taxon>
        <taxon>Embryophyta</taxon>
        <taxon>Bryophyta</taxon>
        <taxon>Bryophytina</taxon>
        <taxon>Bryopsida</taxon>
        <taxon>Dicranidae</taxon>
        <taxon>Pseudoditrichales</taxon>
        <taxon>Ditrichaceae</taxon>
        <taxon>Ceratodon</taxon>
    </lineage>
</organism>
<keyword evidence="3" id="KW-0813">Transport</keyword>
<feature type="transmembrane region" description="Helical" evidence="8">
    <location>
        <begin position="636"/>
        <end position="656"/>
    </location>
</feature>
<evidence type="ECO:0000256" key="1">
    <source>
        <dbReference type="ARBA" id="ARBA00004141"/>
    </source>
</evidence>
<sequence>MSLGAVTASDLLTSLWINVVTSAVFLIFYAISKNLPFFFRVYYPRRYLKGQVEHVDDLIRSEDKKQYEVGWRSYRNILKWVKSVWRKLNLTDNSEFIERYGLDSAILLRTFLLGLKVFLPLTLWGFVVLIPVNKTDNELASFQSLQSNVTYTKVDNWSIANVHDLSERLWAHLLASYLYTIWTCVLLYKEYSKIYKFRLDFIANQKRRPDDFTVLVRHVPEDNSMSVGEKIQGFFQENHPENYCTHQVLYDAKDLTKLVKKFEKFERELELTNKQLSANSEAPRPTRKKHWYHLWRAQVDAIQFYTDKIVRLKQEIKAERSKVLMNEKYVVRAGFVSFNTCWAAAVCAQTQQSRDHTKWVTEWAPEPRDVYWKSLSLGYMQLNGCRLIVNVIVVALIIFYFIPVTFVQSLANLDTLIKFFPFLKPMIRWNIVRSFFQGYLPGLLLRIFNVFCLPPLLRILTKCEGHASYSKIDKYSALKYYVFMVVNVFFGNVLIGSLLEQLKQYVAAPTTIPKAFGISIPMKATFFMTYIMVDGWANNAAEVCRFWPLLRYRVRNCFVHTEKDRMRILPASPPDYTVTLTRLSLYFLLGLVYAVISPLILIFLCAFFVSGYFVYLNQIINVYEPRYERAASYWPFIHRNIILALIIKHITLMGLFSLKRAFSALLLLPLPVLTVIFHVYCGQRFWPAFRNYPLEDAKCKDKMNGSIDIEDMLKTAYLHPAIRLASVDADSEYPDTIRDGTAPRGAHSRRSEAPSNDHVTVDLLSEKLSVTNPDISSIHINPEDNDFNNGSHGTSNHAHEDDFSTKFMEPGDPLSRGRTH</sequence>
<evidence type="ECO:0000256" key="2">
    <source>
        <dbReference type="ARBA" id="ARBA00007779"/>
    </source>
</evidence>
<feature type="compositionally biased region" description="Polar residues" evidence="7">
    <location>
        <begin position="787"/>
        <end position="796"/>
    </location>
</feature>
<dbReference type="PANTHER" id="PTHR13018">
    <property type="entry name" value="PROBABLE MEMBRANE PROTEIN DUF221-RELATED"/>
    <property type="match status" value="1"/>
</dbReference>
<dbReference type="AlphaFoldDB" id="A0A8T0IXR0"/>
<evidence type="ECO:0000256" key="7">
    <source>
        <dbReference type="SAM" id="MobiDB-lite"/>
    </source>
</evidence>
<protein>
    <submittedName>
        <fullName evidence="12">Uncharacterized protein</fullName>
    </submittedName>
</protein>
<feature type="region of interest" description="Disordered" evidence="7">
    <location>
        <begin position="774"/>
        <end position="820"/>
    </location>
</feature>
<feature type="domain" description="CSC1/OSCA1-like 7TM region" evidence="9">
    <location>
        <begin position="386"/>
        <end position="656"/>
    </location>
</feature>
<dbReference type="Pfam" id="PF14703">
    <property type="entry name" value="PHM7_cyt"/>
    <property type="match status" value="1"/>
</dbReference>
<feature type="region of interest" description="Disordered" evidence="7">
    <location>
        <begin position="733"/>
        <end position="758"/>
    </location>
</feature>
<feature type="domain" description="CSC1/OSCA1-like N-terminal transmembrane" evidence="10">
    <location>
        <begin position="11"/>
        <end position="190"/>
    </location>
</feature>
<feature type="transmembrane region" description="Helical" evidence="8">
    <location>
        <begin position="585"/>
        <end position="615"/>
    </location>
</feature>
<dbReference type="Pfam" id="PF13967">
    <property type="entry name" value="RSN1_TM"/>
    <property type="match status" value="1"/>
</dbReference>
<dbReference type="PANTHER" id="PTHR13018:SF5">
    <property type="entry name" value="RE44586P"/>
    <property type="match status" value="1"/>
</dbReference>
<dbReference type="EMBL" id="CM026422">
    <property type="protein sequence ID" value="KAG0587526.1"/>
    <property type="molecule type" value="Genomic_DNA"/>
</dbReference>
<comment type="subcellular location">
    <subcellularLocation>
        <location evidence="1">Membrane</location>
        <topology evidence="1">Multi-pass membrane protein</topology>
    </subcellularLocation>
</comment>
<keyword evidence="5 8" id="KW-1133">Transmembrane helix</keyword>
<feature type="transmembrane region" description="Helical" evidence="8">
    <location>
        <begin position="106"/>
        <end position="130"/>
    </location>
</feature>
<evidence type="ECO:0000256" key="3">
    <source>
        <dbReference type="ARBA" id="ARBA00022448"/>
    </source>
</evidence>
<evidence type="ECO:0000259" key="10">
    <source>
        <dbReference type="Pfam" id="PF13967"/>
    </source>
</evidence>
<comment type="caution">
    <text evidence="12">The sequence shown here is derived from an EMBL/GenBank/DDBJ whole genome shotgun (WGS) entry which is preliminary data.</text>
</comment>
<feature type="transmembrane region" description="Helical" evidence="8">
    <location>
        <begin position="662"/>
        <end position="681"/>
    </location>
</feature>
<evidence type="ECO:0000256" key="5">
    <source>
        <dbReference type="ARBA" id="ARBA00022989"/>
    </source>
</evidence>
<evidence type="ECO:0000256" key="6">
    <source>
        <dbReference type="ARBA" id="ARBA00023136"/>
    </source>
</evidence>
<comment type="similarity">
    <text evidence="2">Belongs to the CSC1 (TC 1.A.17) family.</text>
</comment>
<dbReference type="Proteomes" id="UP000822688">
    <property type="component" value="Chromosome 2"/>
</dbReference>
<dbReference type="InterPro" id="IPR045122">
    <property type="entry name" value="Csc1-like"/>
</dbReference>
<evidence type="ECO:0000313" key="12">
    <source>
        <dbReference type="EMBL" id="KAG0587526.1"/>
    </source>
</evidence>
<dbReference type="GO" id="GO:0005886">
    <property type="term" value="C:plasma membrane"/>
    <property type="evidence" value="ECO:0007669"/>
    <property type="project" value="TreeGrafter"/>
</dbReference>
<dbReference type="InterPro" id="IPR032880">
    <property type="entry name" value="CSC1/OSCA1-like_N"/>
</dbReference>